<dbReference type="Proteomes" id="UP001165653">
    <property type="component" value="Unassembled WGS sequence"/>
</dbReference>
<keyword evidence="3" id="KW-1185">Reference proteome</keyword>
<comment type="caution">
    <text evidence="2">The sequence shown here is derived from an EMBL/GenBank/DDBJ whole genome shotgun (WGS) entry which is preliminary data.</text>
</comment>
<organism evidence="2 3">
    <name type="scientific">Luteolibacter rhizosphaerae</name>
    <dbReference type="NCBI Taxonomy" id="2989719"/>
    <lineage>
        <taxon>Bacteria</taxon>
        <taxon>Pseudomonadati</taxon>
        <taxon>Verrucomicrobiota</taxon>
        <taxon>Verrucomicrobiia</taxon>
        <taxon>Verrucomicrobiales</taxon>
        <taxon>Verrucomicrobiaceae</taxon>
        <taxon>Luteolibacter</taxon>
    </lineage>
</organism>
<evidence type="ECO:0000313" key="3">
    <source>
        <dbReference type="Proteomes" id="UP001165653"/>
    </source>
</evidence>
<proteinExistence type="predicted"/>
<feature type="region of interest" description="Disordered" evidence="1">
    <location>
        <begin position="98"/>
        <end position="194"/>
    </location>
</feature>
<protein>
    <recommendedName>
        <fullName evidence="4">DUF1376 domain-containing protein</fullName>
    </recommendedName>
</protein>
<accession>A0ABT3GB37</accession>
<dbReference type="RefSeq" id="WP_264516671.1">
    <property type="nucleotide sequence ID" value="NZ_JAPDDR010000025.1"/>
</dbReference>
<gene>
    <name evidence="2" type="ORF">OJ996_25905</name>
</gene>
<feature type="compositionally biased region" description="Basic and acidic residues" evidence="1">
    <location>
        <begin position="161"/>
        <end position="181"/>
    </location>
</feature>
<sequence length="328" mass="36076">MEYLNLETHVFRSPEFIGADPAQRGTWIALLGWCASQENGGRIAACRAWKDRMWQQLVGVTAEEVLEESPLWTWEGEDLVIVHYPLEQELALHARREGNAKGGRATSGAKAAAVRLNGSQGGRPPKIAAPSPSGENPSQTQEGGLAGNPSQTEAPTQDNPNVKEGKVKESKGRETRTRDADPPPPALSPAELKPIDRVKAELGAMWPEAPRAWTGRDDHGLWDSLPVLAEFSQDDWLACRCWVQCPQRIRDRPLWPRDRIEFVANAGQAIETIRKWWSVAGRKWWGARQSREPPALIAALPPASAPEPDYDPAAVWDEIKTASGTSAA</sequence>
<reference evidence="2" key="1">
    <citation type="submission" date="2022-10" db="EMBL/GenBank/DDBJ databases">
        <title>Luteolibacter sp. GHJ8, whole genome shotgun sequencing project.</title>
        <authorList>
            <person name="Zhao G."/>
            <person name="Shen L."/>
        </authorList>
    </citation>
    <scope>NUCLEOTIDE SEQUENCE</scope>
    <source>
        <strain evidence="2">GHJ8</strain>
    </source>
</reference>
<dbReference type="EMBL" id="JAPDDR010000025">
    <property type="protein sequence ID" value="MCW1917051.1"/>
    <property type="molecule type" value="Genomic_DNA"/>
</dbReference>
<name>A0ABT3GB37_9BACT</name>
<evidence type="ECO:0008006" key="4">
    <source>
        <dbReference type="Google" id="ProtNLM"/>
    </source>
</evidence>
<feature type="compositionally biased region" description="Polar residues" evidence="1">
    <location>
        <begin position="133"/>
        <end position="160"/>
    </location>
</feature>
<evidence type="ECO:0000313" key="2">
    <source>
        <dbReference type="EMBL" id="MCW1917051.1"/>
    </source>
</evidence>
<evidence type="ECO:0000256" key="1">
    <source>
        <dbReference type="SAM" id="MobiDB-lite"/>
    </source>
</evidence>